<dbReference type="Proteomes" id="UP000237000">
    <property type="component" value="Unassembled WGS sequence"/>
</dbReference>
<gene>
    <name evidence="1" type="ORF">TorRG33x02_240800</name>
</gene>
<organism evidence="1 2">
    <name type="scientific">Trema orientale</name>
    <name type="common">Charcoal tree</name>
    <name type="synonym">Celtis orientalis</name>
    <dbReference type="NCBI Taxonomy" id="63057"/>
    <lineage>
        <taxon>Eukaryota</taxon>
        <taxon>Viridiplantae</taxon>
        <taxon>Streptophyta</taxon>
        <taxon>Embryophyta</taxon>
        <taxon>Tracheophyta</taxon>
        <taxon>Spermatophyta</taxon>
        <taxon>Magnoliopsida</taxon>
        <taxon>eudicotyledons</taxon>
        <taxon>Gunneridae</taxon>
        <taxon>Pentapetalae</taxon>
        <taxon>rosids</taxon>
        <taxon>fabids</taxon>
        <taxon>Rosales</taxon>
        <taxon>Cannabaceae</taxon>
        <taxon>Trema</taxon>
    </lineage>
</organism>
<dbReference type="AlphaFoldDB" id="A0A2P5DUZ3"/>
<dbReference type="EMBL" id="JXTC01000247">
    <property type="protein sequence ID" value="PON77108.1"/>
    <property type="molecule type" value="Genomic_DNA"/>
</dbReference>
<protein>
    <submittedName>
        <fullName evidence="1">Uncharacterized protein</fullName>
    </submittedName>
</protein>
<proteinExistence type="predicted"/>
<keyword evidence="2" id="KW-1185">Reference proteome</keyword>
<dbReference type="InParanoid" id="A0A2P5DUZ3"/>
<reference evidence="2" key="1">
    <citation type="submission" date="2016-06" db="EMBL/GenBank/DDBJ databases">
        <title>Parallel loss of symbiosis genes in relatives of nitrogen-fixing non-legume Parasponia.</title>
        <authorList>
            <person name="Van Velzen R."/>
            <person name="Holmer R."/>
            <person name="Bu F."/>
            <person name="Rutten L."/>
            <person name="Van Zeijl A."/>
            <person name="Liu W."/>
            <person name="Santuari L."/>
            <person name="Cao Q."/>
            <person name="Sharma T."/>
            <person name="Shen D."/>
            <person name="Roswanjaya Y."/>
            <person name="Wardhani T."/>
            <person name="Kalhor M.S."/>
            <person name="Jansen J."/>
            <person name="Van den Hoogen J."/>
            <person name="Gungor B."/>
            <person name="Hartog M."/>
            <person name="Hontelez J."/>
            <person name="Verver J."/>
            <person name="Yang W.-C."/>
            <person name="Schijlen E."/>
            <person name="Repin R."/>
            <person name="Schilthuizen M."/>
            <person name="Schranz E."/>
            <person name="Heidstra R."/>
            <person name="Miyata K."/>
            <person name="Fedorova E."/>
            <person name="Kohlen W."/>
            <person name="Bisseling T."/>
            <person name="Smit S."/>
            <person name="Geurts R."/>
        </authorList>
    </citation>
    <scope>NUCLEOTIDE SEQUENCE [LARGE SCALE GENOMIC DNA]</scope>
    <source>
        <strain evidence="2">cv. RG33-2</strain>
    </source>
</reference>
<evidence type="ECO:0000313" key="1">
    <source>
        <dbReference type="EMBL" id="PON77108.1"/>
    </source>
</evidence>
<comment type="caution">
    <text evidence="1">The sequence shown here is derived from an EMBL/GenBank/DDBJ whole genome shotgun (WGS) entry which is preliminary data.</text>
</comment>
<evidence type="ECO:0000313" key="2">
    <source>
        <dbReference type="Proteomes" id="UP000237000"/>
    </source>
</evidence>
<sequence>MQLERSWLFWDYLGITDRQKLLMSKNALIERFSLSSTLERWRESQIENIGASSNLNRTERENRNAMK</sequence>
<name>A0A2P5DUZ3_TREOI</name>
<accession>A0A2P5DUZ3</accession>